<evidence type="ECO:0000256" key="3">
    <source>
        <dbReference type="ARBA" id="ARBA00022840"/>
    </source>
</evidence>
<dbReference type="InterPro" id="IPR014001">
    <property type="entry name" value="Helicase_ATP-bd"/>
</dbReference>
<dbReference type="AlphaFoldDB" id="A0A4S8MB47"/>
<keyword evidence="2" id="KW-0547">Nucleotide-binding</keyword>
<dbReference type="Pfam" id="PF00270">
    <property type="entry name" value="DEAD"/>
    <property type="match status" value="1"/>
</dbReference>
<dbReference type="Gene3D" id="3.40.50.300">
    <property type="entry name" value="P-loop containing nucleotide triphosphate hydrolases"/>
    <property type="match status" value="2"/>
</dbReference>
<sequence>MPPLISFLSNEGLQTLKTITRTNIPQWTEGLRPFQLQSIPLILENQDVFAITATGDGKSALFAVPILVHQELFKNSELYPQFNVSIRQDPIGIVVTPTKGLANNIVKELQDQFQITAFAYTHENVSRKVRDGININKEIANCGYRVICVDPEHLREDSWYKICDSPKFRANVIYCCAEEAHVIDEWGLAFRPLFRHIGAFFRSRLPLTKSIFAITATMIPGPPLDSVCSSLGFSAPNFHLIRCSNECPNVEISVQLMSSALSGHVFPELLPYLNQGRKTIIHVRTIELGYRVFLYLFRITPHTYNRHHRIRMYSALAPDGYNQRTVELLQNDTRCQVVIATKAFSLGIHARTLQDSISIGTPDTQCELDQSGGRVGRDREMNARRIIFVTSKEMKNAQKRIESTESTREKSMDLPKAQFLTEKTCRVSCINKIYGNPPTETSCLDCIQAKRRLPCDLCRSRYDLLDTGALLFPSSARLQILPPFDAPSQLLPKDKTRKKKPQDELQKKELDMVRMEFNKYEKQVWLDERLSLPHRNIPRSFYLPTEIVDLVAPNILKIDSLALLKDKIGPTDWLFKSSQVDKLLLFMLSLSLDIKKSRMKSNRKGKQSDSTPKTITKPKPIVQGHQSGAS</sequence>
<dbReference type="SUPFAM" id="SSF52540">
    <property type="entry name" value="P-loop containing nucleoside triphosphate hydrolases"/>
    <property type="match status" value="1"/>
</dbReference>
<protein>
    <recommendedName>
        <fullName evidence="5">DNA 3'-5' helicase</fullName>
        <ecNumber evidence="5">5.6.2.4</ecNumber>
    </recommendedName>
</protein>
<dbReference type="Pfam" id="PF00271">
    <property type="entry name" value="Helicase_C"/>
    <property type="match status" value="1"/>
</dbReference>
<evidence type="ECO:0000313" key="10">
    <source>
        <dbReference type="Proteomes" id="UP000297245"/>
    </source>
</evidence>
<dbReference type="EC" id="5.6.2.4" evidence="5"/>
<keyword evidence="9" id="KW-0378">Hydrolase</keyword>
<organism evidence="9 10">
    <name type="scientific">Dendrothele bispora (strain CBS 962.96)</name>
    <dbReference type="NCBI Taxonomy" id="1314807"/>
    <lineage>
        <taxon>Eukaryota</taxon>
        <taxon>Fungi</taxon>
        <taxon>Dikarya</taxon>
        <taxon>Basidiomycota</taxon>
        <taxon>Agaricomycotina</taxon>
        <taxon>Agaricomycetes</taxon>
        <taxon>Agaricomycetidae</taxon>
        <taxon>Agaricales</taxon>
        <taxon>Agaricales incertae sedis</taxon>
        <taxon>Dendrothele</taxon>
    </lineage>
</organism>
<dbReference type="GO" id="GO:0005737">
    <property type="term" value="C:cytoplasm"/>
    <property type="evidence" value="ECO:0007669"/>
    <property type="project" value="TreeGrafter"/>
</dbReference>
<dbReference type="GO" id="GO:0005634">
    <property type="term" value="C:nucleus"/>
    <property type="evidence" value="ECO:0007669"/>
    <property type="project" value="TreeGrafter"/>
</dbReference>
<dbReference type="GO" id="GO:0005694">
    <property type="term" value="C:chromosome"/>
    <property type="evidence" value="ECO:0007669"/>
    <property type="project" value="TreeGrafter"/>
</dbReference>
<evidence type="ECO:0000256" key="2">
    <source>
        <dbReference type="ARBA" id="ARBA00022741"/>
    </source>
</evidence>
<keyword evidence="10" id="KW-1185">Reference proteome</keyword>
<comment type="catalytic activity">
    <reaction evidence="4">
        <text>Couples ATP hydrolysis with the unwinding of duplex DNA by translocating in the 3'-5' direction.</text>
        <dbReference type="EC" id="5.6.2.4"/>
    </reaction>
</comment>
<dbReference type="PROSITE" id="PS51192">
    <property type="entry name" value="HELICASE_ATP_BIND_1"/>
    <property type="match status" value="1"/>
</dbReference>
<dbReference type="EMBL" id="ML179118">
    <property type="protein sequence ID" value="THU99510.1"/>
    <property type="molecule type" value="Genomic_DNA"/>
</dbReference>
<evidence type="ECO:0000313" key="9">
    <source>
        <dbReference type="EMBL" id="THU99510.1"/>
    </source>
</evidence>
<dbReference type="GO" id="GO:0043138">
    <property type="term" value="F:3'-5' DNA helicase activity"/>
    <property type="evidence" value="ECO:0007669"/>
    <property type="project" value="UniProtKB-EC"/>
</dbReference>
<dbReference type="InterPro" id="IPR011545">
    <property type="entry name" value="DEAD/DEAH_box_helicase_dom"/>
</dbReference>
<evidence type="ECO:0000259" key="8">
    <source>
        <dbReference type="PROSITE" id="PS51194"/>
    </source>
</evidence>
<evidence type="ECO:0000256" key="4">
    <source>
        <dbReference type="ARBA" id="ARBA00034617"/>
    </source>
</evidence>
<dbReference type="GO" id="GO:0009378">
    <property type="term" value="F:four-way junction helicase activity"/>
    <property type="evidence" value="ECO:0007669"/>
    <property type="project" value="TreeGrafter"/>
</dbReference>
<dbReference type="SMART" id="SM00487">
    <property type="entry name" value="DEXDc"/>
    <property type="match status" value="1"/>
</dbReference>
<evidence type="ECO:0000256" key="1">
    <source>
        <dbReference type="ARBA" id="ARBA00005446"/>
    </source>
</evidence>
<feature type="domain" description="Helicase ATP-binding" evidence="7">
    <location>
        <begin position="39"/>
        <end position="220"/>
    </location>
</feature>
<dbReference type="OrthoDB" id="3260945at2759"/>
<accession>A0A4S8MB47</accession>
<dbReference type="InterPro" id="IPR027417">
    <property type="entry name" value="P-loop_NTPase"/>
</dbReference>
<dbReference type="PROSITE" id="PS51194">
    <property type="entry name" value="HELICASE_CTER"/>
    <property type="match status" value="1"/>
</dbReference>
<evidence type="ECO:0000259" key="7">
    <source>
        <dbReference type="PROSITE" id="PS51192"/>
    </source>
</evidence>
<feature type="domain" description="Helicase C-terminal" evidence="8">
    <location>
        <begin position="265"/>
        <end position="420"/>
    </location>
</feature>
<evidence type="ECO:0000256" key="5">
    <source>
        <dbReference type="ARBA" id="ARBA00034808"/>
    </source>
</evidence>
<dbReference type="GO" id="GO:0003676">
    <property type="term" value="F:nucleic acid binding"/>
    <property type="evidence" value="ECO:0007669"/>
    <property type="project" value="InterPro"/>
</dbReference>
<proteinExistence type="inferred from homology"/>
<reference evidence="9 10" key="1">
    <citation type="journal article" date="2019" name="Nat. Ecol. Evol.">
        <title>Megaphylogeny resolves global patterns of mushroom evolution.</title>
        <authorList>
            <person name="Varga T."/>
            <person name="Krizsan K."/>
            <person name="Foldi C."/>
            <person name="Dima B."/>
            <person name="Sanchez-Garcia M."/>
            <person name="Sanchez-Ramirez S."/>
            <person name="Szollosi G.J."/>
            <person name="Szarkandi J.G."/>
            <person name="Papp V."/>
            <person name="Albert L."/>
            <person name="Andreopoulos W."/>
            <person name="Angelini C."/>
            <person name="Antonin V."/>
            <person name="Barry K.W."/>
            <person name="Bougher N.L."/>
            <person name="Buchanan P."/>
            <person name="Buyck B."/>
            <person name="Bense V."/>
            <person name="Catcheside P."/>
            <person name="Chovatia M."/>
            <person name="Cooper J."/>
            <person name="Damon W."/>
            <person name="Desjardin D."/>
            <person name="Finy P."/>
            <person name="Geml J."/>
            <person name="Haridas S."/>
            <person name="Hughes K."/>
            <person name="Justo A."/>
            <person name="Karasinski D."/>
            <person name="Kautmanova I."/>
            <person name="Kiss B."/>
            <person name="Kocsube S."/>
            <person name="Kotiranta H."/>
            <person name="LaButti K.M."/>
            <person name="Lechner B.E."/>
            <person name="Liimatainen K."/>
            <person name="Lipzen A."/>
            <person name="Lukacs Z."/>
            <person name="Mihaltcheva S."/>
            <person name="Morgado L.N."/>
            <person name="Niskanen T."/>
            <person name="Noordeloos M.E."/>
            <person name="Ohm R.A."/>
            <person name="Ortiz-Santana B."/>
            <person name="Ovrebo C."/>
            <person name="Racz N."/>
            <person name="Riley R."/>
            <person name="Savchenko A."/>
            <person name="Shiryaev A."/>
            <person name="Soop K."/>
            <person name="Spirin V."/>
            <person name="Szebenyi C."/>
            <person name="Tomsovsky M."/>
            <person name="Tulloss R.E."/>
            <person name="Uehling J."/>
            <person name="Grigoriev I.V."/>
            <person name="Vagvolgyi C."/>
            <person name="Papp T."/>
            <person name="Martin F.M."/>
            <person name="Miettinen O."/>
            <person name="Hibbett D.S."/>
            <person name="Nagy L.G."/>
        </authorList>
    </citation>
    <scope>NUCLEOTIDE SEQUENCE [LARGE SCALE GENOMIC DNA]</scope>
    <source>
        <strain evidence="9 10">CBS 962.96</strain>
    </source>
</reference>
<feature type="region of interest" description="Disordered" evidence="6">
    <location>
        <begin position="598"/>
        <end position="630"/>
    </location>
</feature>
<dbReference type="Proteomes" id="UP000297245">
    <property type="component" value="Unassembled WGS sequence"/>
</dbReference>
<dbReference type="PANTHER" id="PTHR13710">
    <property type="entry name" value="DNA HELICASE RECQ FAMILY MEMBER"/>
    <property type="match status" value="1"/>
</dbReference>
<dbReference type="PANTHER" id="PTHR13710:SF120">
    <property type="entry name" value="BIFUNCTIONAL 3'-5' EXONUCLEASE_ATP-DEPENDENT HELICASE WRN"/>
    <property type="match status" value="1"/>
</dbReference>
<comment type="similarity">
    <text evidence="1">Belongs to the helicase family. RecQ subfamily.</text>
</comment>
<dbReference type="GO" id="GO:0005524">
    <property type="term" value="F:ATP binding"/>
    <property type="evidence" value="ECO:0007669"/>
    <property type="project" value="UniProtKB-KW"/>
</dbReference>
<dbReference type="InterPro" id="IPR001650">
    <property type="entry name" value="Helicase_C-like"/>
</dbReference>
<evidence type="ECO:0000256" key="6">
    <source>
        <dbReference type="SAM" id="MobiDB-lite"/>
    </source>
</evidence>
<keyword evidence="3" id="KW-0067">ATP-binding</keyword>
<gene>
    <name evidence="9" type="ORF">K435DRAFT_855602</name>
</gene>
<dbReference type="GO" id="GO:0000724">
    <property type="term" value="P:double-strand break repair via homologous recombination"/>
    <property type="evidence" value="ECO:0007669"/>
    <property type="project" value="TreeGrafter"/>
</dbReference>
<dbReference type="GO" id="GO:0016787">
    <property type="term" value="F:hydrolase activity"/>
    <property type="evidence" value="ECO:0007669"/>
    <property type="project" value="UniProtKB-KW"/>
</dbReference>
<name>A0A4S8MB47_DENBC</name>